<accession>A0A0H2PUV3</accession>
<evidence type="ECO:0000313" key="2">
    <source>
        <dbReference type="EMBL" id="KAB7487473.1"/>
    </source>
</evidence>
<comment type="caution">
    <text evidence="2">The sequence shown here is derived from an EMBL/GenBank/DDBJ whole genome shotgun (WGS) entry which is preliminary data.</text>
</comment>
<dbReference type="AlphaFoldDB" id="A0A0H2PUV3"/>
<sequence>MSDPIERHSHISITRQTPVGIVHADMHITSVEISGMPGDMGDDLVGDCFDPDSCCDEHEKAMIAALRAYLRPEVAPECLLARLRDTLDRCCCEDGGNAAGAVDEPGRSAQPAQPVRGDAVVS</sequence>
<organism evidence="2 3">
    <name type="scientific">Bifidobacterium bifidum</name>
    <dbReference type="NCBI Taxonomy" id="1681"/>
    <lineage>
        <taxon>Bacteria</taxon>
        <taxon>Bacillati</taxon>
        <taxon>Actinomycetota</taxon>
        <taxon>Actinomycetes</taxon>
        <taxon>Bifidobacteriales</taxon>
        <taxon>Bifidobacteriaceae</taxon>
        <taxon>Bifidobacterium</taxon>
    </lineage>
</organism>
<reference evidence="2 3" key="1">
    <citation type="journal article" date="2019" name="Nat. Med.">
        <title>A library of human gut bacterial isolates paired with longitudinal multiomics data enables mechanistic microbiome research.</title>
        <authorList>
            <person name="Poyet M."/>
            <person name="Groussin M."/>
            <person name="Gibbons S.M."/>
            <person name="Avila-Pacheco J."/>
            <person name="Jiang X."/>
            <person name="Kearney S.M."/>
            <person name="Perrotta A.R."/>
            <person name="Berdy B."/>
            <person name="Zhao S."/>
            <person name="Lieberman T.D."/>
            <person name="Swanson P.K."/>
            <person name="Smith M."/>
            <person name="Roesemann S."/>
            <person name="Alexander J.E."/>
            <person name="Rich S.A."/>
            <person name="Livny J."/>
            <person name="Vlamakis H."/>
            <person name="Clish C."/>
            <person name="Bullock K."/>
            <person name="Deik A."/>
            <person name="Scott J."/>
            <person name="Pierce K.A."/>
            <person name="Xavier R.J."/>
            <person name="Alm E.J."/>
        </authorList>
    </citation>
    <scope>NUCLEOTIDE SEQUENCE [LARGE SCALE GENOMIC DNA]</scope>
    <source>
        <strain evidence="2 3">BIOML-A13</strain>
    </source>
</reference>
<gene>
    <name evidence="2" type="ORF">GBA83_00990</name>
</gene>
<proteinExistence type="predicted"/>
<dbReference type="Proteomes" id="UP000451386">
    <property type="component" value="Unassembled WGS sequence"/>
</dbReference>
<protein>
    <submittedName>
        <fullName evidence="2">Uncharacterized protein</fullName>
    </submittedName>
</protein>
<feature type="region of interest" description="Disordered" evidence="1">
    <location>
        <begin position="97"/>
        <end position="122"/>
    </location>
</feature>
<evidence type="ECO:0000313" key="3">
    <source>
        <dbReference type="Proteomes" id="UP000451386"/>
    </source>
</evidence>
<dbReference type="EMBL" id="WDOP01000001">
    <property type="protein sequence ID" value="KAB7487473.1"/>
    <property type="molecule type" value="Genomic_DNA"/>
</dbReference>
<name>A0A0H2PUV3_BIFBI</name>
<evidence type="ECO:0000256" key="1">
    <source>
        <dbReference type="SAM" id="MobiDB-lite"/>
    </source>
</evidence>